<name>A0ACB6QPA2_9PLEO</name>
<evidence type="ECO:0000313" key="1">
    <source>
        <dbReference type="EMBL" id="KAF2468398.1"/>
    </source>
</evidence>
<proteinExistence type="predicted"/>
<evidence type="ECO:0000313" key="2">
    <source>
        <dbReference type="Proteomes" id="UP000799755"/>
    </source>
</evidence>
<accession>A0ACB6QPA2</accession>
<keyword evidence="2" id="KW-1185">Reference proteome</keyword>
<comment type="caution">
    <text evidence="1">The sequence shown here is derived from an EMBL/GenBank/DDBJ whole genome shotgun (WGS) entry which is preliminary data.</text>
</comment>
<sequence length="248" mass="25278">MISVRKAPLVPSGTDAQADTCCLGVRALTGYWCAAMGYTGVAIYEKNPGDQSKTTTPSFSPTSSPAITTPSIISGPNPTSSPSSPISNPTGSPPGGTAKTGIIVGGVIGGIAIIGIVAVVIIILLRRNGKTPDVSAQHNPPAPNNFQPSPGNSGGYVVAATLQDKTPMGYTAPEVATPLNQASDPLASTYYGASTVVQSPVEPGGPAPQYQPRNPVPEYSPGNPAPFPGQEQRHVPAGWANEMSAVRH</sequence>
<protein>
    <submittedName>
        <fullName evidence="1">Uncharacterized protein</fullName>
    </submittedName>
</protein>
<dbReference type="EMBL" id="MU003516">
    <property type="protein sequence ID" value="KAF2468398.1"/>
    <property type="molecule type" value="Genomic_DNA"/>
</dbReference>
<gene>
    <name evidence="1" type="ORF">BDR25DRAFT_316170</name>
</gene>
<organism evidence="1 2">
    <name type="scientific">Lindgomyces ingoldianus</name>
    <dbReference type="NCBI Taxonomy" id="673940"/>
    <lineage>
        <taxon>Eukaryota</taxon>
        <taxon>Fungi</taxon>
        <taxon>Dikarya</taxon>
        <taxon>Ascomycota</taxon>
        <taxon>Pezizomycotina</taxon>
        <taxon>Dothideomycetes</taxon>
        <taxon>Pleosporomycetidae</taxon>
        <taxon>Pleosporales</taxon>
        <taxon>Lindgomycetaceae</taxon>
        <taxon>Lindgomyces</taxon>
    </lineage>
</organism>
<reference evidence="1" key="1">
    <citation type="journal article" date="2020" name="Stud. Mycol.">
        <title>101 Dothideomycetes genomes: a test case for predicting lifestyles and emergence of pathogens.</title>
        <authorList>
            <person name="Haridas S."/>
            <person name="Albert R."/>
            <person name="Binder M."/>
            <person name="Bloem J."/>
            <person name="Labutti K."/>
            <person name="Salamov A."/>
            <person name="Andreopoulos B."/>
            <person name="Baker S."/>
            <person name="Barry K."/>
            <person name="Bills G."/>
            <person name="Bluhm B."/>
            <person name="Cannon C."/>
            <person name="Castanera R."/>
            <person name="Culley D."/>
            <person name="Daum C."/>
            <person name="Ezra D."/>
            <person name="Gonzalez J."/>
            <person name="Henrissat B."/>
            <person name="Kuo A."/>
            <person name="Liang C."/>
            <person name="Lipzen A."/>
            <person name="Lutzoni F."/>
            <person name="Magnuson J."/>
            <person name="Mondo S."/>
            <person name="Nolan M."/>
            <person name="Ohm R."/>
            <person name="Pangilinan J."/>
            <person name="Park H.-J."/>
            <person name="Ramirez L."/>
            <person name="Alfaro M."/>
            <person name="Sun H."/>
            <person name="Tritt A."/>
            <person name="Yoshinaga Y."/>
            <person name="Zwiers L.-H."/>
            <person name="Turgeon B."/>
            <person name="Goodwin S."/>
            <person name="Spatafora J."/>
            <person name="Crous P."/>
            <person name="Grigoriev I."/>
        </authorList>
    </citation>
    <scope>NUCLEOTIDE SEQUENCE</scope>
    <source>
        <strain evidence="1">ATCC 200398</strain>
    </source>
</reference>
<dbReference type="Proteomes" id="UP000799755">
    <property type="component" value="Unassembled WGS sequence"/>
</dbReference>